<sequence length="364" mass="38777">MTELPASVAPLFTPFRLGPLTLPNRFVMAPMTRGFSPHGLPGRDVAEYYARRAAAGVGLIVTEGVYIDTPSAGSADNIPRLDAATVPAWAGVVRAVHEAGGHIFAQLWHLGAVRDEGAPPFPDAPVLGPSGLALDGSPKGRAMSEGEIRDTIAAFARSAVFAREAGFDGVELHGAHGYLIDQFFWDQTNRRSDAWGEGPRFAAEVTAAVRAAAGPDFPVMLRFSQWKGGFYDARPWPTPEALRAALRPVVDAGITGFHVSTRRYFDPGFEGSGRTLAGHVREMFGLPVVAVGSVGLGTPYARDPVTVVESAGIGTVPALFAAGEFDLIALGRALLQDPRWVEKLRTGAGDDWTGYDPASQKRLY</sequence>
<evidence type="ECO:0000256" key="7">
    <source>
        <dbReference type="ARBA" id="ARBA00023004"/>
    </source>
</evidence>
<dbReference type="InterPro" id="IPR013785">
    <property type="entry name" value="Aldolase_TIM"/>
</dbReference>
<dbReference type="Gene3D" id="3.20.20.70">
    <property type="entry name" value="Aldolase class I"/>
    <property type="match status" value="1"/>
</dbReference>
<keyword evidence="11" id="KW-1185">Reference proteome</keyword>
<evidence type="ECO:0000256" key="8">
    <source>
        <dbReference type="ARBA" id="ARBA00023014"/>
    </source>
</evidence>
<evidence type="ECO:0000256" key="6">
    <source>
        <dbReference type="ARBA" id="ARBA00023002"/>
    </source>
</evidence>
<keyword evidence="8" id="KW-0411">Iron-sulfur</keyword>
<keyword evidence="3" id="KW-0285">Flavoprotein</keyword>
<dbReference type="Pfam" id="PF00724">
    <property type="entry name" value="Oxidored_FMN"/>
    <property type="match status" value="1"/>
</dbReference>
<comment type="cofactor">
    <cofactor evidence="2">
        <name>[4Fe-4S] cluster</name>
        <dbReference type="ChEBI" id="CHEBI:49883"/>
    </cofactor>
</comment>
<dbReference type="InterPro" id="IPR001155">
    <property type="entry name" value="OxRdtase_FMN_N"/>
</dbReference>
<evidence type="ECO:0000313" key="11">
    <source>
        <dbReference type="Proteomes" id="UP000277498"/>
    </source>
</evidence>
<keyword evidence="6 10" id="KW-0560">Oxidoreductase</keyword>
<dbReference type="InterPro" id="IPR051793">
    <property type="entry name" value="NADH:flavin_oxidoreductase"/>
</dbReference>
<protein>
    <submittedName>
        <fullName evidence="10">NADH oxidase</fullName>
        <ecNumber evidence="10">1.-.-.-</ecNumber>
    </submittedName>
</protein>
<dbReference type="PANTHER" id="PTHR42917">
    <property type="entry name" value="2,4-DIENOYL-COA REDUCTASE"/>
    <property type="match status" value="1"/>
</dbReference>
<dbReference type="GO" id="GO:0051536">
    <property type="term" value="F:iron-sulfur cluster binding"/>
    <property type="evidence" value="ECO:0007669"/>
    <property type="project" value="UniProtKB-KW"/>
</dbReference>
<dbReference type="AlphaFoldDB" id="A0A3P5WVB0"/>
<keyword evidence="4" id="KW-0288">FMN</keyword>
<evidence type="ECO:0000256" key="5">
    <source>
        <dbReference type="ARBA" id="ARBA00022723"/>
    </source>
</evidence>
<dbReference type="GO" id="GO:0010181">
    <property type="term" value="F:FMN binding"/>
    <property type="evidence" value="ECO:0007669"/>
    <property type="project" value="InterPro"/>
</dbReference>
<name>A0A3P5WVB0_9RHOB</name>
<dbReference type="GO" id="GO:0016491">
    <property type="term" value="F:oxidoreductase activity"/>
    <property type="evidence" value="ECO:0007669"/>
    <property type="project" value="UniProtKB-KW"/>
</dbReference>
<reference evidence="10 11" key="1">
    <citation type="submission" date="2018-11" db="EMBL/GenBank/DDBJ databases">
        <authorList>
            <person name="Criscuolo A."/>
        </authorList>
    </citation>
    <scope>NUCLEOTIDE SEQUENCE [LARGE SCALE GENOMIC DNA]</scope>
    <source>
        <strain evidence="10">ACIP111625</strain>
    </source>
</reference>
<dbReference type="EMBL" id="UXAW01000032">
    <property type="protein sequence ID" value="VDC19927.1"/>
    <property type="molecule type" value="Genomic_DNA"/>
</dbReference>
<evidence type="ECO:0000259" key="9">
    <source>
        <dbReference type="Pfam" id="PF00724"/>
    </source>
</evidence>
<organism evidence="10 11">
    <name type="scientific">Pseudogemmobacter humi</name>
    <dbReference type="NCBI Taxonomy" id="2483812"/>
    <lineage>
        <taxon>Bacteria</taxon>
        <taxon>Pseudomonadati</taxon>
        <taxon>Pseudomonadota</taxon>
        <taxon>Alphaproteobacteria</taxon>
        <taxon>Rhodobacterales</taxon>
        <taxon>Paracoccaceae</taxon>
        <taxon>Pseudogemmobacter</taxon>
    </lineage>
</organism>
<dbReference type="EC" id="1.-.-.-" evidence="10"/>
<gene>
    <name evidence="10" type="ORF">XINFAN_00314</name>
</gene>
<evidence type="ECO:0000256" key="2">
    <source>
        <dbReference type="ARBA" id="ARBA00001966"/>
    </source>
</evidence>
<accession>A0A3P5WVB0</accession>
<proteinExistence type="predicted"/>
<dbReference type="PANTHER" id="PTHR42917:SF2">
    <property type="entry name" value="2,4-DIENOYL-COA REDUCTASE [(2E)-ENOYL-COA-PRODUCING]"/>
    <property type="match status" value="1"/>
</dbReference>
<dbReference type="OrthoDB" id="9784632at2"/>
<evidence type="ECO:0000256" key="1">
    <source>
        <dbReference type="ARBA" id="ARBA00001917"/>
    </source>
</evidence>
<keyword evidence="5" id="KW-0479">Metal-binding</keyword>
<evidence type="ECO:0000313" key="10">
    <source>
        <dbReference type="EMBL" id="VDC19927.1"/>
    </source>
</evidence>
<evidence type="ECO:0000256" key="4">
    <source>
        <dbReference type="ARBA" id="ARBA00022643"/>
    </source>
</evidence>
<dbReference type="Proteomes" id="UP000277498">
    <property type="component" value="Unassembled WGS sequence"/>
</dbReference>
<feature type="domain" description="NADH:flavin oxidoreductase/NADH oxidase N-terminal" evidence="9">
    <location>
        <begin position="11"/>
        <end position="347"/>
    </location>
</feature>
<keyword evidence="7" id="KW-0408">Iron</keyword>
<dbReference type="GO" id="GO:0046872">
    <property type="term" value="F:metal ion binding"/>
    <property type="evidence" value="ECO:0007669"/>
    <property type="project" value="UniProtKB-KW"/>
</dbReference>
<dbReference type="RefSeq" id="WP_124084755.1">
    <property type="nucleotide sequence ID" value="NZ_UXAW01000032.1"/>
</dbReference>
<comment type="cofactor">
    <cofactor evidence="1">
        <name>FMN</name>
        <dbReference type="ChEBI" id="CHEBI:58210"/>
    </cofactor>
</comment>
<dbReference type="SUPFAM" id="SSF51395">
    <property type="entry name" value="FMN-linked oxidoreductases"/>
    <property type="match status" value="1"/>
</dbReference>
<evidence type="ECO:0000256" key="3">
    <source>
        <dbReference type="ARBA" id="ARBA00022630"/>
    </source>
</evidence>